<proteinExistence type="predicted"/>
<organism evidence="3 4">
    <name type="scientific">Mya arenaria</name>
    <name type="common">Soft-shell clam</name>
    <dbReference type="NCBI Taxonomy" id="6604"/>
    <lineage>
        <taxon>Eukaryota</taxon>
        <taxon>Metazoa</taxon>
        <taxon>Spiralia</taxon>
        <taxon>Lophotrochozoa</taxon>
        <taxon>Mollusca</taxon>
        <taxon>Bivalvia</taxon>
        <taxon>Autobranchia</taxon>
        <taxon>Heteroconchia</taxon>
        <taxon>Euheterodonta</taxon>
        <taxon>Imparidentia</taxon>
        <taxon>Neoheterodontei</taxon>
        <taxon>Myida</taxon>
        <taxon>Myoidea</taxon>
        <taxon>Myidae</taxon>
        <taxon>Mya</taxon>
    </lineage>
</organism>
<keyword evidence="2" id="KW-1133">Transmembrane helix</keyword>
<feature type="compositionally biased region" description="Low complexity" evidence="1">
    <location>
        <begin position="18"/>
        <end position="51"/>
    </location>
</feature>
<dbReference type="Proteomes" id="UP001164746">
    <property type="component" value="Chromosome 12"/>
</dbReference>
<evidence type="ECO:0000313" key="4">
    <source>
        <dbReference type="Proteomes" id="UP001164746"/>
    </source>
</evidence>
<gene>
    <name evidence="3" type="ORF">MAR_015308</name>
</gene>
<reference evidence="3" key="1">
    <citation type="submission" date="2022-11" db="EMBL/GenBank/DDBJ databases">
        <title>Centuries of genome instability and evolution in soft-shell clam transmissible cancer (bioRxiv).</title>
        <authorList>
            <person name="Hart S.F.M."/>
            <person name="Yonemitsu M.A."/>
            <person name="Giersch R.M."/>
            <person name="Beal B.F."/>
            <person name="Arriagada G."/>
            <person name="Davis B.W."/>
            <person name="Ostrander E.A."/>
            <person name="Goff S.P."/>
            <person name="Metzger M.J."/>
        </authorList>
    </citation>
    <scope>NUCLEOTIDE SEQUENCE</scope>
    <source>
        <strain evidence="3">MELC-2E11</strain>
        <tissue evidence="3">Siphon/mantle</tissue>
    </source>
</reference>
<keyword evidence="2" id="KW-0472">Membrane</keyword>
<evidence type="ECO:0000313" key="3">
    <source>
        <dbReference type="EMBL" id="WAR21334.1"/>
    </source>
</evidence>
<protein>
    <submittedName>
        <fullName evidence="3">Uncharacterized protein</fullName>
    </submittedName>
</protein>
<evidence type="ECO:0000256" key="1">
    <source>
        <dbReference type="SAM" id="MobiDB-lite"/>
    </source>
</evidence>
<accession>A0ABY7FKD3</accession>
<keyword evidence="2" id="KW-0812">Transmembrane</keyword>
<name>A0ABY7FKD3_MYAAR</name>
<feature type="region of interest" description="Disordered" evidence="1">
    <location>
        <begin position="15"/>
        <end position="53"/>
    </location>
</feature>
<feature type="transmembrane region" description="Helical" evidence="2">
    <location>
        <begin position="82"/>
        <end position="101"/>
    </location>
</feature>
<dbReference type="EMBL" id="CP111023">
    <property type="protein sequence ID" value="WAR21334.1"/>
    <property type="molecule type" value="Genomic_DNA"/>
</dbReference>
<sequence length="116" mass="12129">MSSYNTLSVYSQSQTTWESTSVSGSASETSSIGFENSTSVTPSSLYSSTSSAPTGVIEGCVNGTGLCIMQDDELGAHASARLPSMVLVALMSLLPVVYMLLTQRGLTTSDLWSTIT</sequence>
<keyword evidence="4" id="KW-1185">Reference proteome</keyword>
<evidence type="ECO:0000256" key="2">
    <source>
        <dbReference type="SAM" id="Phobius"/>
    </source>
</evidence>